<accession>A0ABP3S4F3</accession>
<evidence type="ECO:0000256" key="1">
    <source>
        <dbReference type="ARBA" id="ARBA00022729"/>
    </source>
</evidence>
<evidence type="ECO:0000259" key="3">
    <source>
        <dbReference type="PROSITE" id="PS51208"/>
    </source>
</evidence>
<evidence type="ECO:0000313" key="5">
    <source>
        <dbReference type="Proteomes" id="UP001501352"/>
    </source>
</evidence>
<dbReference type="InterPro" id="IPR005546">
    <property type="entry name" value="Autotransporte_beta"/>
</dbReference>
<dbReference type="Proteomes" id="UP001501352">
    <property type="component" value="Unassembled WGS sequence"/>
</dbReference>
<feature type="domain" description="Autotransporter" evidence="3">
    <location>
        <begin position="3243"/>
        <end position="3524"/>
    </location>
</feature>
<evidence type="ECO:0000256" key="2">
    <source>
        <dbReference type="SAM" id="SignalP"/>
    </source>
</evidence>
<organism evidence="4 5">
    <name type="scientific">Brevundimonas kwangchunensis</name>
    <dbReference type="NCBI Taxonomy" id="322163"/>
    <lineage>
        <taxon>Bacteria</taxon>
        <taxon>Pseudomonadati</taxon>
        <taxon>Pseudomonadota</taxon>
        <taxon>Alphaproteobacteria</taxon>
        <taxon>Caulobacterales</taxon>
        <taxon>Caulobacteraceae</taxon>
        <taxon>Brevundimonas</taxon>
    </lineage>
</organism>
<dbReference type="SMART" id="SM00710">
    <property type="entry name" value="PbH1"/>
    <property type="match status" value="8"/>
</dbReference>
<dbReference type="InterPro" id="IPR013425">
    <property type="entry name" value="Autotrns_rpt"/>
</dbReference>
<dbReference type="InterPro" id="IPR036709">
    <property type="entry name" value="Autotransporte_beta_dom_sf"/>
</dbReference>
<evidence type="ECO:0000313" key="4">
    <source>
        <dbReference type="EMBL" id="GAA0622666.1"/>
    </source>
</evidence>
<name>A0ABP3S4F3_9CAUL</name>
<dbReference type="EMBL" id="BAAAGA010000005">
    <property type="protein sequence ID" value="GAA0622666.1"/>
    <property type="molecule type" value="Genomic_DNA"/>
</dbReference>
<dbReference type="SUPFAM" id="SSF51126">
    <property type="entry name" value="Pectin lyase-like"/>
    <property type="match status" value="2"/>
</dbReference>
<keyword evidence="5" id="KW-1185">Reference proteome</keyword>
<dbReference type="PROSITE" id="PS51208">
    <property type="entry name" value="AUTOTRANSPORTER"/>
    <property type="match status" value="1"/>
</dbReference>
<dbReference type="InterPro" id="IPR006626">
    <property type="entry name" value="PbH1"/>
</dbReference>
<dbReference type="InterPro" id="IPR011050">
    <property type="entry name" value="Pectin_lyase_fold/virulence"/>
</dbReference>
<sequence>MRNGLLGSTALIAAAFAASGAMAQTTIVAPSGGGVITRTTGSNPSVTNQTAGGGGIVLTGVSQSTDLTVNGVQINNTTGTPTANALEVRGLTGGLNSTGVLFTGASGLTTTTSGGSAFFAQTNANMGVTFASGGSVFTGSYGLNLNAPSGYVSLDSTGYNQSFVGNGSAVAGINILSAINAGISIGGSSITGFDTGVNATNLFGSGFVSTGGVINATSTGIRLNATGGQNSVDSQSAITALTGIHSTAVGNVTDTTTIITRGAGTINSTAIGTGTGVLVASAGKVNVTIGADLGLGSHFATGISAVSASGITGNQININAHTRGVTGVATGAGAFVTTVGASGEINGMTAGGFGVDDFGGGSIINNGNIYAQGTGVRLQAGGSVTNNSTLTGAGGTAIALTGSDAATVTLANGSTTTGTIVSTGSGARNLTLAGIFDGALDATGATGAVNLTVNTSATGYNLLRAGTGADSLTFAGTGTRSFSVDNLGGWETGAFTGGNWTLTGTGNQTSFTSGLTINGAALSISDTLQLQGATSLTMTGGGSITTTSSISNTRGINLSGAGSLGVAASRTLTQSGVVSGAGTLTLNGPGTLILSGNNTYTGGTVVNSGILQLASTTAAGTGVIRMIDPQINFAASGTYNNAISLEVADGQQAADPTILNNTSGGTVTLAGRIYETTGVGGANQYVTFSGGTFSLTNNTNSWGGVSRINSGSTVMVQSGGVNGLSGGSIVNNGTLYYLNNTAGTVAQAISGSGAIQIGSTAPVTFSGALTTTGTFEVSGGAASAVIAGSRSGANGTAAVVSGANSSLSVANGGSIVGGGQLGVHMYGIGSTLSNLGSITNSGVSNAIGAAVYVQATSGTNTVNNGSSSDTGAGSIIRGYNAGIRHDLSTGGLLVVNNYGHIRGDIYNGIENSTGGLTVNNFSGGYIWTLLGNGISSNSTSAVSVTNAGIIGRDPTDTTTVGSYAVTTNGVLTLNNQAGGQMHGTLGGVQSNAAGASITNAGTITGNSGILLASGGSVTNQGGGIILGTNGYGIDSNAGLILNNSGIIRSVGGAGTAVDTLGVSTLTNNAGGVIAGQFNGLTLAGGINTVVNNGVIAGFQNGVSGSAFSHGITNSGVIVAGYVTDATTTLAQADRSSVPVTAYGVNLTSGGTVTNLAGGAIAGRGAGVRLTNGGTVTNAGLIDSDGVATADAGIRLVSGGTVSNQLGGVITGNVNGIRSDAGTVSVNNAGSISGGVEGLLVFGQLGLTNTGSINGQTYAGVTFDAASSVDNYGSITSTGGFYGLYNASTSGTTTITNRSGGLITGAMGGILLNAGTTVIDLQAGSTTGRIVSNGAGTRTASLAGDLTGDFDMSSNTGVDTVTLAATGSMTNALLGGGADTFTWQGGSFSGSIDGGAASDNFISALGGASASLNLSNVLNFETLNHLSGTATLTGNGSFSGGTAVQGGTLIVNGALQSLTSVSSGATLSGGGSITDAVMVLNGGILANTQGSTLTMGSLSLNSGSAINATFNGAGGPALFAVTGNLTLDGTVNIASTGAFGMGVYGLMTYGGALTDNGLLIGTTAAGTQRLTVQTSVAGQVNLVHAPNELLFWDGGNAGQHNNNAVNGGSGVWTAAGSNWTDANGLFNGAMTPQPGFAIFQGVGGTVTVDDSAGAVGVTGMQFAANGYTVQGDALTLAAPSTTVRVGDGTAGSAGWSSKIASALVGSGGLVKTDLGTLILTGENSYTGSTTVNAGVLRVGNGAGAGSFVGSAVLANGAGLTFSRNDHHSFSNAVSGTGSVTVDGIAALTGAITASGGVSVTAGSTATLSDVSIAGSNAVLAGTAATVNVAAGGTISSLSGTAIWAQGATGTINNAGSVTGGGTGVAIFASGALTLANTPGGSILGHFAVSANGDLNLTNAGSISASIASFNNSGIYAGGQGTITNTGSILSGTNAIYTQGRGDLTNSGLIRGGGAASTVRFVGANATVNNSATGEINTTGTGTGVYLDGANASVTNAGLIRGGNAVWLVGGGTLTNSGMLTGSLGSAVVSAGGSVSNLADGAINGVSNGVNFNVGGGSVTNAGSITGTGANGIIFNAGGSLTNTGTISGALQGVRSLAGLGLTSSGTITGTGGTAVESVGAFSDSLTFLAGSTTNGAILSGDGADTISLAGVVNGLVNAGDGADTVTLFDTGSVSGLIDGGAGVDAFILDGAGAGSLNIGNVVNFESRAKTGAGVWTLTGVDAAAVDWAVNGGVLAVSGGSAIHDSASVGIGAGGTLRLLGEETIGGLSGSGLVDLGLNASLTIGGGSSSYAGVIGGTAGNVAIASGATLGLGGANTYTGTTSVLGTLRLDASDVLSDLSTLTIAAGGAVDMQAFNDTVVRANINGALNGTGTLTAGQYVLNGGTVNANLGAGLLTQAGGASVLNGAAAAGTVFVTGGTLALGASERLSDAATLFVDTGAVLDLGAFNETVGVASLVGTLNGSGTLTAAEIELNGATVNANLGAGRLVNFSGVSTLNGTSAAGTVVVADGTLVLGAADRLSDAATVSVASGSVLDLGAFNETVGLLGLSGALNGTGTLTAGRYELTGATVNANLGAGDLVQLSGSSVLNGTSASQLISVAGGTLGLGAANRLSDTATVVVGSGAALNLGAFNETVGLLGLSGALSGTGTLTAGRYELTGATVNANLGAGDLVQVSGSSVLNGTSASQLISVAGGTLGLGAANRLSDTATVVVGSGAALNLGAFNETVGLLGLSGALSGTGTLTAGRYELTGATVNANLGAGDLVQVSGSSVLNGTSASQLISVAGGTLGLGAANRLSDTATVVVGANGALNLGAFSETVGLLGLSGTLNGTGTLTAAETQLTGATVNANLAGDRLFNMSGVSTLNGTAAQSLVSVQGGTLRLGASERLSDTATVSVSQGATLALGAWMDRIGSLYGMGDVTVGSAGRLTVSGESGFGGRLSGAGALWHTGGLFTLLGDHSIGSIVNQGGELRFVGSTTGTMSIAGGSLTGGGTIGGNLVVSSGGVLSPGLSGQQNGIGGFTVGGLTLTGGRLNLDVTGTAAGNLIDQIRVLGTATLTGGTVAPTFQGGVTDFNFATRYLFVQADRLVGAFSNGSEFTAAQQNGLYWRVRYDLMPNSAVIELRQLTDFGPGATGSDNQRAVGDALTGGQINASDDYAAVLSVFVGLSDAERKTALDNISGEALTDVTTSAFAANDHFLQTVQAQGFRGDESGRSLSFASQLSLSSGANTPAGQLAGVLSAYDPGAAQGGAQGGWVSVFAGDQRLEGKAGQATVDSRINGFAGGYGVSRGDWTIGGAAGVSRMEGDVVARGSSYESDISHGAAFARYDDGQWVADLTGVVYGGDADTWRSVAVGALRATAIGNTHAEGQALSASVSRRYRFADEGTLAFGMMGTVSNASVDGYTETGAGVLSLQVSGQERDWQTLQLSARATQPYEVDGRTMRIYGGLGVLATTGDRQTTGDMRFTGAPTGFGSFAIEGAETPPLAGVTDFGLEVEAADGVSVSAGYRGVFSERLTENQIGMKLNVRW</sequence>
<feature type="chain" id="PRO_5046177885" evidence="2">
    <location>
        <begin position="24"/>
        <end position="3524"/>
    </location>
</feature>
<dbReference type="SUPFAM" id="SSF103515">
    <property type="entry name" value="Autotransporter"/>
    <property type="match status" value="1"/>
</dbReference>
<gene>
    <name evidence="4" type="ORF">GCM10009422_18300</name>
</gene>
<protein>
    <submittedName>
        <fullName evidence="4">Autotransporter-associated beta strand repeat-containing protein</fullName>
    </submittedName>
</protein>
<keyword evidence="1 2" id="KW-0732">Signal</keyword>
<proteinExistence type="predicted"/>
<reference evidence="5" key="1">
    <citation type="journal article" date="2019" name="Int. J. Syst. Evol. Microbiol.">
        <title>The Global Catalogue of Microorganisms (GCM) 10K type strain sequencing project: providing services to taxonomists for standard genome sequencing and annotation.</title>
        <authorList>
            <consortium name="The Broad Institute Genomics Platform"/>
            <consortium name="The Broad Institute Genome Sequencing Center for Infectious Disease"/>
            <person name="Wu L."/>
            <person name="Ma J."/>
        </authorList>
    </citation>
    <scope>NUCLEOTIDE SEQUENCE [LARGE SCALE GENOMIC DNA]</scope>
    <source>
        <strain evidence="5">JCM 12928</strain>
    </source>
</reference>
<comment type="caution">
    <text evidence="4">The sequence shown here is derived from an EMBL/GenBank/DDBJ whole genome shotgun (WGS) entry which is preliminary data.</text>
</comment>
<feature type="signal peptide" evidence="2">
    <location>
        <begin position="1"/>
        <end position="23"/>
    </location>
</feature>
<dbReference type="Pfam" id="PF12951">
    <property type="entry name" value="PATR"/>
    <property type="match status" value="4"/>
</dbReference>
<dbReference type="SMART" id="SM00869">
    <property type="entry name" value="Autotransporter"/>
    <property type="match status" value="1"/>
</dbReference>